<feature type="transmembrane region" description="Helical" evidence="9">
    <location>
        <begin position="174"/>
        <end position="193"/>
    </location>
</feature>
<comment type="caution">
    <text evidence="11">The sequence shown here is derived from an EMBL/GenBank/DDBJ whole genome shotgun (WGS) entry which is preliminary data.</text>
</comment>
<evidence type="ECO:0000256" key="8">
    <source>
        <dbReference type="ARBA" id="ARBA00023012"/>
    </source>
</evidence>
<dbReference type="SUPFAM" id="SSF55874">
    <property type="entry name" value="ATPase domain of HSP90 chaperone/DNA topoisomerase II/histidine kinase"/>
    <property type="match status" value="1"/>
</dbReference>
<keyword evidence="5" id="KW-0547">Nucleotide-binding</keyword>
<dbReference type="RefSeq" id="WP_151423811.1">
    <property type="nucleotide sequence ID" value="NZ_WBJX01000003.1"/>
</dbReference>
<evidence type="ECO:0000256" key="9">
    <source>
        <dbReference type="SAM" id="Phobius"/>
    </source>
</evidence>
<keyword evidence="9" id="KW-0812">Transmembrane</keyword>
<dbReference type="PANTHER" id="PTHR24421">
    <property type="entry name" value="NITRATE/NITRITE SENSOR PROTEIN NARX-RELATED"/>
    <property type="match status" value="1"/>
</dbReference>
<gene>
    <name evidence="11" type="ORF">F8O03_10375</name>
</gene>
<reference evidence="11 12" key="1">
    <citation type="submission" date="2019-09" db="EMBL/GenBank/DDBJ databases">
        <title>Phylogeny of genus Pseudoclavibacter and closely related genus.</title>
        <authorList>
            <person name="Li Y."/>
        </authorList>
    </citation>
    <scope>NUCLEOTIDE SEQUENCE [LARGE SCALE GENOMIC DNA]</scope>
    <source>
        <strain evidence="11 12">THG-MD12</strain>
    </source>
</reference>
<evidence type="ECO:0000256" key="1">
    <source>
        <dbReference type="ARBA" id="ARBA00000085"/>
    </source>
</evidence>
<dbReference type="EMBL" id="WBJX01000003">
    <property type="protein sequence ID" value="KAB1637617.1"/>
    <property type="molecule type" value="Genomic_DNA"/>
</dbReference>
<accession>A0A7J5B131</accession>
<feature type="transmembrane region" description="Helical" evidence="9">
    <location>
        <begin position="144"/>
        <end position="162"/>
    </location>
</feature>
<evidence type="ECO:0000313" key="12">
    <source>
        <dbReference type="Proteomes" id="UP000490386"/>
    </source>
</evidence>
<dbReference type="GO" id="GO:0000155">
    <property type="term" value="F:phosphorelay sensor kinase activity"/>
    <property type="evidence" value="ECO:0007669"/>
    <property type="project" value="InterPro"/>
</dbReference>
<protein>
    <recommendedName>
        <fullName evidence="2">histidine kinase</fullName>
        <ecNumber evidence="2">2.7.13.3</ecNumber>
    </recommendedName>
</protein>
<feature type="transmembrane region" description="Helical" evidence="9">
    <location>
        <begin position="46"/>
        <end position="70"/>
    </location>
</feature>
<keyword evidence="12" id="KW-1185">Reference proteome</keyword>
<evidence type="ECO:0000256" key="2">
    <source>
        <dbReference type="ARBA" id="ARBA00012438"/>
    </source>
</evidence>
<evidence type="ECO:0000259" key="10">
    <source>
        <dbReference type="Pfam" id="PF07730"/>
    </source>
</evidence>
<keyword evidence="8" id="KW-0902">Two-component regulatory system</keyword>
<feature type="domain" description="Signal transduction histidine kinase subgroup 3 dimerisation and phosphoacceptor" evidence="10">
    <location>
        <begin position="235"/>
        <end position="301"/>
    </location>
</feature>
<dbReference type="CDD" id="cd16917">
    <property type="entry name" value="HATPase_UhpB-NarQ-NarX-like"/>
    <property type="match status" value="1"/>
</dbReference>
<keyword evidence="9" id="KW-1133">Transmembrane helix</keyword>
<keyword evidence="6" id="KW-0418">Kinase</keyword>
<dbReference type="GO" id="GO:0016020">
    <property type="term" value="C:membrane"/>
    <property type="evidence" value="ECO:0007669"/>
    <property type="project" value="InterPro"/>
</dbReference>
<organism evidence="11 12">
    <name type="scientific">Pseudoclavibacter terrae</name>
    <dbReference type="NCBI Taxonomy" id="1530195"/>
    <lineage>
        <taxon>Bacteria</taxon>
        <taxon>Bacillati</taxon>
        <taxon>Actinomycetota</taxon>
        <taxon>Actinomycetes</taxon>
        <taxon>Micrococcales</taxon>
        <taxon>Microbacteriaceae</taxon>
        <taxon>Pseudoclavibacter</taxon>
    </lineage>
</organism>
<dbReference type="Proteomes" id="UP000490386">
    <property type="component" value="Unassembled WGS sequence"/>
</dbReference>
<evidence type="ECO:0000256" key="7">
    <source>
        <dbReference type="ARBA" id="ARBA00022840"/>
    </source>
</evidence>
<evidence type="ECO:0000256" key="4">
    <source>
        <dbReference type="ARBA" id="ARBA00022679"/>
    </source>
</evidence>
<name>A0A7J5B131_9MICO</name>
<dbReference type="Gene3D" id="3.30.565.10">
    <property type="entry name" value="Histidine kinase-like ATPase, C-terminal domain"/>
    <property type="match status" value="1"/>
</dbReference>
<evidence type="ECO:0000256" key="5">
    <source>
        <dbReference type="ARBA" id="ARBA00022741"/>
    </source>
</evidence>
<dbReference type="InterPro" id="IPR036890">
    <property type="entry name" value="HATPase_C_sf"/>
</dbReference>
<dbReference type="InterPro" id="IPR050482">
    <property type="entry name" value="Sensor_HK_TwoCompSys"/>
</dbReference>
<keyword evidence="3" id="KW-0597">Phosphoprotein</keyword>
<evidence type="ECO:0000256" key="6">
    <source>
        <dbReference type="ARBA" id="ARBA00022777"/>
    </source>
</evidence>
<dbReference type="Pfam" id="PF07730">
    <property type="entry name" value="HisKA_3"/>
    <property type="match status" value="1"/>
</dbReference>
<dbReference type="PANTHER" id="PTHR24421:SF10">
    <property type="entry name" value="NITRATE_NITRITE SENSOR PROTEIN NARQ"/>
    <property type="match status" value="1"/>
</dbReference>
<dbReference type="OrthoDB" id="227596at2"/>
<dbReference type="EC" id="2.7.13.3" evidence="2"/>
<feature type="transmembrane region" description="Helical" evidence="9">
    <location>
        <begin position="82"/>
        <end position="105"/>
    </location>
</feature>
<proteinExistence type="predicted"/>
<sequence>MTAPLPKAPHLVDELALDAAPHGVGLTERDLRSAESWGGSRRWRPWMRAVAVSLGSFLAGAVVFTLVLAVEIEDPASDTESGAFYGFLIVNVVGGLLACIAIGPIRGSRAGNLWVVVIGMTSSLAVGAWLIAVMRLGARRSLPLDALVVALVVGGGVLWDGFQSSVAGRAPIDAPLFYIILVALSTIIALLFGRSRGTRAALITSLRAQAASAERERAALAQSRVSDLERARAEERAAIARDMHDSISHDLAVVATQAGALAYRSDLSPEIVRETAATVRESAARANTRLREVLTGMREPDGTGRGDAPLPDLRALESLLTEGAPHQNPPLVTWRDIEPGDLSRLSAERIRALHRTLSELLVNAGKHAPEAGVHVVLAGGDAHLSVTVSNTFQPPAAPALGTGYGLLGARERMHLVGGTFEAGPAESGDFVVEVTLPW</sequence>
<dbReference type="InterPro" id="IPR011712">
    <property type="entry name" value="Sig_transdc_His_kin_sub3_dim/P"/>
</dbReference>
<evidence type="ECO:0000313" key="11">
    <source>
        <dbReference type="EMBL" id="KAB1637617.1"/>
    </source>
</evidence>
<keyword evidence="7" id="KW-0067">ATP-binding</keyword>
<feature type="transmembrane region" description="Helical" evidence="9">
    <location>
        <begin position="111"/>
        <end position="132"/>
    </location>
</feature>
<keyword evidence="9" id="KW-0472">Membrane</keyword>
<evidence type="ECO:0000256" key="3">
    <source>
        <dbReference type="ARBA" id="ARBA00022553"/>
    </source>
</evidence>
<dbReference type="AlphaFoldDB" id="A0A7J5B131"/>
<dbReference type="Gene3D" id="1.20.5.1930">
    <property type="match status" value="1"/>
</dbReference>
<keyword evidence="4" id="KW-0808">Transferase</keyword>
<dbReference type="GO" id="GO:0046983">
    <property type="term" value="F:protein dimerization activity"/>
    <property type="evidence" value="ECO:0007669"/>
    <property type="project" value="InterPro"/>
</dbReference>
<comment type="catalytic activity">
    <reaction evidence="1">
        <text>ATP + protein L-histidine = ADP + protein N-phospho-L-histidine.</text>
        <dbReference type="EC" id="2.7.13.3"/>
    </reaction>
</comment>
<dbReference type="GO" id="GO:0005524">
    <property type="term" value="F:ATP binding"/>
    <property type="evidence" value="ECO:0007669"/>
    <property type="project" value="UniProtKB-KW"/>
</dbReference>